<feature type="compositionally biased region" description="Basic residues" evidence="8">
    <location>
        <begin position="699"/>
        <end position="709"/>
    </location>
</feature>
<dbReference type="InterPro" id="IPR056850">
    <property type="entry name" value="ARM_UBP34_24_USP9X_Y"/>
</dbReference>
<feature type="compositionally biased region" description="Basic and acidic residues" evidence="8">
    <location>
        <begin position="3335"/>
        <end position="3365"/>
    </location>
</feature>
<dbReference type="InterPro" id="IPR001394">
    <property type="entry name" value="Peptidase_C19_UCH"/>
</dbReference>
<dbReference type="InterPro" id="IPR050164">
    <property type="entry name" value="Peptidase_C19"/>
</dbReference>
<dbReference type="GO" id="GO:0005829">
    <property type="term" value="C:cytosol"/>
    <property type="evidence" value="ECO:0007669"/>
    <property type="project" value="TreeGrafter"/>
</dbReference>
<dbReference type="GO" id="GO:0005634">
    <property type="term" value="C:nucleus"/>
    <property type="evidence" value="ECO:0007669"/>
    <property type="project" value="TreeGrafter"/>
</dbReference>
<feature type="compositionally biased region" description="Acidic residues" evidence="8">
    <location>
        <begin position="545"/>
        <end position="574"/>
    </location>
</feature>
<feature type="region of interest" description="Disordered" evidence="8">
    <location>
        <begin position="94"/>
        <end position="113"/>
    </location>
</feature>
<dbReference type="Pfam" id="PF25010">
    <property type="entry name" value="ARM_UBP24_USP9X-Y"/>
    <property type="match status" value="1"/>
</dbReference>
<evidence type="ECO:0000313" key="10">
    <source>
        <dbReference type="EMBL" id="KAK6639617.1"/>
    </source>
</evidence>
<evidence type="ECO:0000256" key="4">
    <source>
        <dbReference type="ARBA" id="ARBA00022670"/>
    </source>
</evidence>
<evidence type="ECO:0000313" key="11">
    <source>
        <dbReference type="Proteomes" id="UP001372834"/>
    </source>
</evidence>
<dbReference type="PANTHER" id="PTHR24006">
    <property type="entry name" value="UBIQUITIN CARBOXYL-TERMINAL HYDROLASE"/>
    <property type="match status" value="1"/>
</dbReference>
<feature type="region of interest" description="Disordered" evidence="8">
    <location>
        <begin position="1558"/>
        <end position="1579"/>
    </location>
</feature>
<accession>A0AAN8S850</accession>
<feature type="region of interest" description="Disordered" evidence="8">
    <location>
        <begin position="667"/>
        <end position="782"/>
    </location>
</feature>
<keyword evidence="6" id="KW-0378">Hydrolase</keyword>
<dbReference type="Pfam" id="PF12030">
    <property type="entry name" value="DUF3517"/>
    <property type="match status" value="1"/>
</dbReference>
<dbReference type="GO" id="GO:0006508">
    <property type="term" value="P:proteolysis"/>
    <property type="evidence" value="ECO:0007669"/>
    <property type="project" value="UniProtKB-KW"/>
</dbReference>
<dbReference type="GO" id="GO:0004843">
    <property type="term" value="F:cysteine-type deubiquitinase activity"/>
    <property type="evidence" value="ECO:0007669"/>
    <property type="project" value="UniProtKB-EC"/>
</dbReference>
<dbReference type="GO" id="GO:0016579">
    <property type="term" value="P:protein deubiquitination"/>
    <property type="evidence" value="ECO:0007669"/>
    <property type="project" value="InterPro"/>
</dbReference>
<dbReference type="FunFam" id="3.90.70.10:FF:000014">
    <property type="entry name" value="Ubiquitin carboxyl-terminal hydrolase 34"/>
    <property type="match status" value="1"/>
</dbReference>
<dbReference type="GO" id="GO:0009966">
    <property type="term" value="P:regulation of signal transduction"/>
    <property type="evidence" value="ECO:0007669"/>
    <property type="project" value="UniProtKB-ARBA"/>
</dbReference>
<dbReference type="SUPFAM" id="SSF48371">
    <property type="entry name" value="ARM repeat"/>
    <property type="match status" value="2"/>
</dbReference>
<gene>
    <name evidence="10" type="ORF">RUM43_007890</name>
</gene>
<dbReference type="PANTHER" id="PTHR24006:SF827">
    <property type="entry name" value="UBIQUITIN CARBOXYL-TERMINAL HYDROLASE 34"/>
    <property type="match status" value="1"/>
</dbReference>
<feature type="compositionally biased region" description="Basic and acidic residues" evidence="8">
    <location>
        <begin position="738"/>
        <end position="766"/>
    </location>
</feature>
<evidence type="ECO:0000256" key="8">
    <source>
        <dbReference type="SAM" id="MobiDB-lite"/>
    </source>
</evidence>
<dbReference type="CDD" id="cd02659">
    <property type="entry name" value="peptidase_C19C"/>
    <property type="match status" value="1"/>
</dbReference>
<keyword evidence="5" id="KW-0833">Ubl conjugation pathway</keyword>
<dbReference type="InterPro" id="IPR016024">
    <property type="entry name" value="ARM-type_fold"/>
</dbReference>
<evidence type="ECO:0000256" key="1">
    <source>
        <dbReference type="ARBA" id="ARBA00000707"/>
    </source>
</evidence>
<feature type="domain" description="USP" evidence="9">
    <location>
        <begin position="1914"/>
        <end position="2263"/>
    </location>
</feature>
<feature type="compositionally biased region" description="Polar residues" evidence="8">
    <location>
        <begin position="478"/>
        <end position="487"/>
    </location>
</feature>
<dbReference type="PROSITE" id="PS00973">
    <property type="entry name" value="USP_2"/>
    <property type="match status" value="1"/>
</dbReference>
<keyword evidence="4" id="KW-0645">Protease</keyword>
<dbReference type="Gene3D" id="3.90.70.10">
    <property type="entry name" value="Cysteine proteinases"/>
    <property type="match status" value="1"/>
</dbReference>
<dbReference type="PROSITE" id="PS00972">
    <property type="entry name" value="USP_1"/>
    <property type="match status" value="1"/>
</dbReference>
<dbReference type="InterPro" id="IPR021905">
    <property type="entry name" value="DUF3517"/>
</dbReference>
<dbReference type="InterPro" id="IPR018200">
    <property type="entry name" value="USP_CS"/>
</dbReference>
<dbReference type="PROSITE" id="PS50235">
    <property type="entry name" value="USP_3"/>
    <property type="match status" value="1"/>
</dbReference>
<evidence type="ECO:0000256" key="3">
    <source>
        <dbReference type="ARBA" id="ARBA00012759"/>
    </source>
</evidence>
<dbReference type="EMBL" id="JAWJWE010000003">
    <property type="protein sequence ID" value="KAK6639617.1"/>
    <property type="molecule type" value="Genomic_DNA"/>
</dbReference>
<feature type="compositionally biased region" description="Basic and acidic residues" evidence="8">
    <location>
        <begin position="667"/>
        <end position="681"/>
    </location>
</feature>
<evidence type="ECO:0000256" key="6">
    <source>
        <dbReference type="ARBA" id="ARBA00022801"/>
    </source>
</evidence>
<name>A0AAN8S850_POLSC</name>
<evidence type="ECO:0000256" key="2">
    <source>
        <dbReference type="ARBA" id="ARBA00009085"/>
    </source>
</evidence>
<dbReference type="InterPro" id="IPR028889">
    <property type="entry name" value="USP"/>
</dbReference>
<evidence type="ECO:0000256" key="7">
    <source>
        <dbReference type="ARBA" id="ARBA00022807"/>
    </source>
</evidence>
<dbReference type="Proteomes" id="UP001372834">
    <property type="component" value="Unassembled WGS sequence"/>
</dbReference>
<evidence type="ECO:0000256" key="5">
    <source>
        <dbReference type="ARBA" id="ARBA00022786"/>
    </source>
</evidence>
<feature type="region of interest" description="Disordered" evidence="8">
    <location>
        <begin position="3334"/>
        <end position="3420"/>
    </location>
</feature>
<comment type="catalytic activity">
    <reaction evidence="1">
        <text>Thiol-dependent hydrolysis of ester, thioester, amide, peptide and isopeptide bonds formed by the C-terminal Gly of ubiquitin (a 76-residue protein attached to proteins as an intracellular targeting signal).</text>
        <dbReference type="EC" id="3.4.19.12"/>
    </reaction>
</comment>
<comment type="similarity">
    <text evidence="2">Belongs to the peptidase C19 family.</text>
</comment>
<reference evidence="10 11" key="1">
    <citation type="submission" date="2023-10" db="EMBL/GenBank/DDBJ databases">
        <title>Genomes of two closely related lineages of the louse Polyplax serrata with different host specificities.</title>
        <authorList>
            <person name="Martinu J."/>
            <person name="Tarabai H."/>
            <person name="Stefka J."/>
            <person name="Hypsa V."/>
        </authorList>
    </citation>
    <scope>NUCLEOTIDE SEQUENCE [LARGE SCALE GENOMIC DNA]</scope>
    <source>
        <strain evidence="10">HR10_N</strain>
    </source>
</reference>
<dbReference type="Pfam" id="PF00443">
    <property type="entry name" value="UCH"/>
    <property type="match status" value="1"/>
</dbReference>
<feature type="compositionally biased region" description="Basic and acidic residues" evidence="8">
    <location>
        <begin position="524"/>
        <end position="544"/>
    </location>
</feature>
<feature type="region of interest" description="Disordered" evidence="8">
    <location>
        <begin position="472"/>
        <end position="618"/>
    </location>
</feature>
<sequence>MCEVCSDFVGLLLSYGDKLSEHFYETTVLKKCEIEIFYQFIHSFNQRQCLCVFRDSKNFERFSNFSQAVIYLGILELKDLLKHLLSILIGNSKGSKDNADTGKGEVEDFQQDERKTSEEKEIWDLQEKEKLLNFISKLFLLNFPLYQAYKLSCHSKSDEIPQLEISGINVFCEITDVEVPYFLTRNVTLFCKSGGFQLITKCFENHTSETLPVSLAHALTSVVCNVKLWLNVRSIMTLFVPVRSNILKYMCSLQDKDLRLPGIKNTAEYMWNAVKEPFDSPPTFDRDGLELAFKYFASSTLTMRLAGIAQINSYISVFNELCNTENMIEVESVGQNLADWLIEVQIISHIFGPNLHVEIIKQSHIILNFLAMECKITNEHIDIIWQAAQLKHCSKQVHDLLPPFINNLETGPVLYLYNLLCKLEPKDHTEQSLFLASALIKFIWTSGGTYHVANELPFLNINKVTLTGMKDHGHELTSSENSVSPEASGTEDDHADSSHQSEPQKSPSDESEGPIPCKKKRSHFREDHLHDRSGNTSDESLKVEDADEEEEEGDEEEEDEDDDNEEEEEEDEEEVGSHPVLSQAHSLAVMQQRLINKEAASKTNPVNFLRKDGLTEPGNLKTDALLKEVSLKLWKDYVTKRNVSKRKNGEVSRKELMKELLKCDKSEEVIEQKKEISGRSESEDDADGEKSGNEDSTAKRKKKVLKKRKFSEAINIENSGSADGKYTGEDGDTDESERDSKVSKESKGKKPEKRKASEHDKVKGEGEQSLEESSHDSTNPGIVNLTCPMDSNGVMNELANLVRGEEIHDCGSFLLDIQQGRDVEEMSMEEGGSYSSRMSNKSEKNMADFEEDSGCEEEEELAQLAAKQVQLSNLAYHSIKMPCRPGFTRINTHFKIDDVCKPGNTLLWDLLQDDKIEQLGENLAAEAEKILSNLLCYNTERLIRMKFIEGCLENLSMNWSVVVSLRLLPKLFASFQEFRGTNTHSITTWAEHKLHMMKHFFNNLQVYSLEGPKFYSHQTEINVRLQFLSSVFSPLGSPDCFRLSLNQVDTLWSCLATDPQCSDELFSWLLNNARSKGHQHALGIDALKYLYMKKLPSLPPETMSIVGLTLFQQLHNLSRFAFPQADSNAVRDIDVVGMDYLWKVALRANKTGTMEMFFSWARPIHISMSAIQYINQYYMSRNLEHEEEFISQCMNYLASASVELATAEESSLLCIQRALVLLKTHLETFKRRYAYHLRRWMLEGKSVGSHVQIMSGDRGCVPLRVNVQPAGLTEKVTLELLSSDYVAELRAEIAKWWESIPQKKLKEEKDNATLSTLISDGPIRMITQGQELTPELDEKTLQEMMFKDSQFVYVSVGASKPQKMRDASDSPSTLPPPARENLPTLLLLQQQYFEQLFHLMQTLSAMKTTVKGGHQISHTKAQVLSRRVWDILTLLPTSPKLLEGFQNLETSSDVTLQELLDPSTPQKLMYSLYIVESLCRTAPNKRHKTSLTCVSENSGGSSKSWSEAFVKQGGLRHLFDIFMSGMLQRGDGSEWQQDCLASLLKLLCQLGMTLPEGRGETSENDSLARNKQKRVKKSNLEKPVPQLNEAMLQMLNVDGVMSRLTSILYDASLPRDPNHYKTGFWGRAQVVHYAMSLLVSWVHSGDAVRELLFNTSNLSLWLKRLVLEDPEPAVRREVCTALYRLCLCTSGYPDSGDASLSLVTPMLTKLFEFLPIAESMGPQKYEHPLHQSIEDGKEPYGPACRDYFWLLCRLVDSLSQDLVKESIEDPQGCLLDIDALARSIANSIVTRDYLESRHNTVEDSGLIGLLNLETNVIKHFPPFKTSKEGQEFLLQLFEFLFALPNPKKRYLPKCKSQLSRSSTYDLMVEMVRSAPENYLILHEKVLRQHQQGPHYLYPWDYWPHEDVRSDCGYVGLTNLGATCYMASCMQHLYMMPQARSSILDAKCDSGSKHEETLKELQRMFAYLLESERKAYNPRSFCKVYTMDHQPLNTGEQKDMAEFFIDLVSKLEEMTPELKKLVKTLFGGVISNNVVSLDCGHVSRTLEEFYTVRCQVTDMRNIYESLDEVTVKDTLEGDNMYTCSQCGKKVRAEKRACFKKLPHILCFNTMRYTFNMITMLKEKVNTLFSFPLRLDMSGYVEKHLMPQHYQEQKLKSQQGKSDEMSDSEDFNEKYEYDLIGVTVHTGTADGGHYYSFIRDRTATNRDKWFLFNDAEVKPFDPNQLAAECFGGEMTSKTYDSVNDKFMDFSFEKTNSAYMLFYEWCSDSGEQRGSKDESLEVIEVEQSSSKEAAEQSTVVLPQFELNKDLEDWIWRDNMQFLRDKNIFEHTYFNFMWQICGQIPQTLVSQTSDITELAAELSTSFFLETYIHAKEKPMMVQWVELVTKQFVSSRAACEWFLGHMARNDWWPVQILIKCPNQMIRQMFQRLCIHVIQQLKQSHVSLYLKSDSEDETIEDPDMVKLGTHSCVTLFVKKLLSLLDHGTTKAHLKNLTEYFVFLYEFSKMGEVESQFLIAVQAISKMVNFYLGHKATDFVEILSEEEDEEDALPPPGDKYKPASLEKMITLIAALVEKSRGPDNRLELTQMDMNAIAGGKWFPFIYQQTKDAINLNQTRNLIFALCQYNDRLAQMIITMIFQTIARHTEISQPFLKLLTLLTDPTNIPSAYNTMEGMPCFSQLVLQGIWDVAEICPLPVLDWLAVQVSRNPLAHSLVLQNLDQWVEPYLMQSCNQRVRTAAAYLLVSLVPNAHFRQCYRSARGIMHPRELLMNQEAQTVLHEIYMLLLRKLKVAKKYSDVQDHGPTKLTGYFTLLLYCCPTKTEKLMFGPFFMDLWNLFLPNLSEPSISVHYNKQALLSFWHHVCVDCPENVNLILNNPVVTKNIAFNYILADHEDQEIVMFNRAMLPAYYGILRLCCQQSKQFTRNLANHQNLNWAFKNITPYPNQYAAAVEELFKLMQLFATKHSDMSEQEINQVNVFRKSTMQLYLEAFQTLHSVYHESATCHVGTELMELLGIMTSIVKALSGPHTSGSSKDAKSILMNCKDWVDVVRKLATLQNSYNPSEMRNLALDLLKEILLIMPREVIQVLTPLLSHCHSAFQESSTSAALPMGPYFPRKGIKPPGFGIKTPRRPMVQMAVPNTQIEPKGQNEDYDIDLLNYYTPYHNFIDVMCRLAINHNCMSEALIQLSAIVGFEGVPLHLTYFPKLWLDIYTAPQLDKKYISVLLSNNFFIDYIETILLDERTCLNVPVIYKFLYTFFPKVASRVLSDNTCQIVDNLVTSLNQKVQQMDVLAVAYRLNADLRALELVYSNVEVPIAPPNNLIQTLLCLVGKVRVAQSSGSAEKEKLRASKPDKAKIENVETSEKEPKKNRFSESSTSSSDPAECSNQIASSFSKVVASTSAENETPTGGDTFDPMEHSSATSPPSAADWLSALENTITHLIATLNKNV</sequence>
<dbReference type="SUPFAM" id="SSF54001">
    <property type="entry name" value="Cysteine proteinases"/>
    <property type="match status" value="1"/>
</dbReference>
<comment type="caution">
    <text evidence="10">The sequence shown here is derived from an EMBL/GenBank/DDBJ whole genome shotgun (WGS) entry which is preliminary data.</text>
</comment>
<dbReference type="EC" id="3.4.19.12" evidence="3"/>
<protein>
    <recommendedName>
        <fullName evidence="3">ubiquitinyl hydrolase 1</fullName>
        <ecNumber evidence="3">3.4.19.12</ecNumber>
    </recommendedName>
</protein>
<proteinExistence type="inferred from homology"/>
<keyword evidence="7" id="KW-0788">Thiol protease</keyword>
<feature type="compositionally biased region" description="Polar residues" evidence="8">
    <location>
        <begin position="3378"/>
        <end position="3402"/>
    </location>
</feature>
<organism evidence="10 11">
    <name type="scientific">Polyplax serrata</name>
    <name type="common">Common mouse louse</name>
    <dbReference type="NCBI Taxonomy" id="468196"/>
    <lineage>
        <taxon>Eukaryota</taxon>
        <taxon>Metazoa</taxon>
        <taxon>Ecdysozoa</taxon>
        <taxon>Arthropoda</taxon>
        <taxon>Hexapoda</taxon>
        <taxon>Insecta</taxon>
        <taxon>Pterygota</taxon>
        <taxon>Neoptera</taxon>
        <taxon>Paraneoptera</taxon>
        <taxon>Psocodea</taxon>
        <taxon>Troctomorpha</taxon>
        <taxon>Phthiraptera</taxon>
        <taxon>Anoplura</taxon>
        <taxon>Polyplacidae</taxon>
        <taxon>Polyplax</taxon>
    </lineage>
</organism>
<evidence type="ECO:0000259" key="9">
    <source>
        <dbReference type="PROSITE" id="PS50235"/>
    </source>
</evidence>
<feature type="compositionally biased region" description="Basic and acidic residues" evidence="8">
    <location>
        <begin position="688"/>
        <end position="698"/>
    </location>
</feature>
<dbReference type="InterPro" id="IPR038765">
    <property type="entry name" value="Papain-like_cys_pep_sf"/>
</dbReference>